<evidence type="ECO:0000313" key="2">
    <source>
        <dbReference type="EMBL" id="NCD67996.1"/>
    </source>
</evidence>
<reference evidence="2" key="2">
    <citation type="submission" date="2020-10" db="EMBL/GenBank/DDBJ databases">
        <title>Mucilaginibacter sp. nov., isolated from soil.</title>
        <authorList>
            <person name="Jeon C.O."/>
        </authorList>
    </citation>
    <scope>NUCLEOTIDE SEQUENCE</scope>
    <source>
        <strain evidence="2">R11</strain>
    </source>
</reference>
<feature type="signal peptide" evidence="1">
    <location>
        <begin position="1"/>
        <end position="31"/>
    </location>
</feature>
<organism evidence="2 3">
    <name type="scientific">Mucilaginibacter agri</name>
    <dbReference type="NCBI Taxonomy" id="2695265"/>
    <lineage>
        <taxon>Bacteria</taxon>
        <taxon>Pseudomonadati</taxon>
        <taxon>Bacteroidota</taxon>
        <taxon>Sphingobacteriia</taxon>
        <taxon>Sphingobacteriales</taxon>
        <taxon>Sphingobacteriaceae</taxon>
        <taxon>Mucilaginibacter</taxon>
    </lineage>
</organism>
<dbReference type="Proteomes" id="UP000638732">
    <property type="component" value="Unassembled WGS sequence"/>
</dbReference>
<reference evidence="2" key="1">
    <citation type="submission" date="2020-01" db="EMBL/GenBank/DDBJ databases">
        <authorList>
            <person name="Seo Y.L."/>
        </authorList>
    </citation>
    <scope>NUCLEOTIDE SEQUENCE</scope>
    <source>
        <strain evidence="2">R11</strain>
    </source>
</reference>
<comment type="caution">
    <text evidence="2">The sequence shown here is derived from an EMBL/GenBank/DDBJ whole genome shotgun (WGS) entry which is preliminary data.</text>
</comment>
<keyword evidence="1" id="KW-0732">Signal</keyword>
<accession>A0A965ZDX6</accession>
<dbReference type="EMBL" id="WWEO01000033">
    <property type="protein sequence ID" value="NCD67996.1"/>
    <property type="molecule type" value="Genomic_DNA"/>
</dbReference>
<sequence length="342" mass="37755">MKSIRPNLTFTTMMKKYILLPLLAVCLYACKKTGTDSPGQPEKSGSKQINALTFKVSGFTVSDQLITNGINKKTLATSDQVKFLHYLVYKGKINDVDVGEKPYHEIIQSSTDADFGSFKDSIPNGNYQILVLGTQTLGTITADYRDATGSQGRVDPLWTFNTPLKECTFYARLDTTIVGPISKNIVLNRVVGKVTINVNDPIPSNASKMVLNIENYPPGFSLFDGTGREHGHETDPYASAVFTFPLTTSDIGKQNYQVSAVVWPFYYWGIILECLDKNGNVLATKTMPKTLYDIYTPIKANTQYFYSGSLFGNSGAFNVSVNGDWDSSVNTPFSLSFIKGHQ</sequence>
<keyword evidence="3" id="KW-1185">Reference proteome</keyword>
<evidence type="ECO:0000313" key="3">
    <source>
        <dbReference type="Proteomes" id="UP000638732"/>
    </source>
</evidence>
<dbReference type="RefSeq" id="WP_166584021.1">
    <property type="nucleotide sequence ID" value="NZ_WWEO01000033.1"/>
</dbReference>
<name>A0A965ZDX6_9SPHI</name>
<gene>
    <name evidence="2" type="ORF">GSY63_01355</name>
</gene>
<evidence type="ECO:0008006" key="4">
    <source>
        <dbReference type="Google" id="ProtNLM"/>
    </source>
</evidence>
<evidence type="ECO:0000256" key="1">
    <source>
        <dbReference type="SAM" id="SignalP"/>
    </source>
</evidence>
<protein>
    <recommendedName>
        <fullName evidence="4">DUF4382 domain-containing protein</fullName>
    </recommendedName>
</protein>
<dbReference type="AlphaFoldDB" id="A0A965ZDX6"/>
<proteinExistence type="predicted"/>
<feature type="chain" id="PRO_5036786544" description="DUF4382 domain-containing protein" evidence="1">
    <location>
        <begin position="32"/>
        <end position="342"/>
    </location>
</feature>